<dbReference type="EMBL" id="MTKT01002534">
    <property type="protein sequence ID" value="OWM77649.1"/>
    <property type="molecule type" value="Genomic_DNA"/>
</dbReference>
<evidence type="ECO:0000313" key="1">
    <source>
        <dbReference type="EMBL" id="OWM77649.1"/>
    </source>
</evidence>
<proteinExistence type="predicted"/>
<reference evidence="2" key="1">
    <citation type="journal article" date="2017" name="Plant J.">
        <title>The pomegranate (Punica granatum L.) genome and the genomics of punicalagin biosynthesis.</title>
        <authorList>
            <person name="Qin G."/>
            <person name="Xu C."/>
            <person name="Ming R."/>
            <person name="Tang H."/>
            <person name="Guyot R."/>
            <person name="Kramer E.M."/>
            <person name="Hu Y."/>
            <person name="Yi X."/>
            <person name="Qi Y."/>
            <person name="Xu X."/>
            <person name="Gao Z."/>
            <person name="Pan H."/>
            <person name="Jian J."/>
            <person name="Tian Y."/>
            <person name="Yue Z."/>
            <person name="Xu Y."/>
        </authorList>
    </citation>
    <scope>NUCLEOTIDE SEQUENCE [LARGE SCALE GENOMIC DNA]</scope>
    <source>
        <strain evidence="2">cv. Dabenzi</strain>
    </source>
</reference>
<sequence length="111" mass="12842">MRQHANRIDVSVGCRVLHNCLTGCSRFDLKGLFRVCRRLLAWRHVLNSSIGPTGRCHKILFAGKRRARDNTSREYEDMRNQTSNLDGQFKPCFEKGLRLRRIEETVIALIG</sequence>
<protein>
    <submittedName>
        <fullName evidence="1">Uncharacterized protein</fullName>
    </submittedName>
</protein>
<dbReference type="Proteomes" id="UP000197138">
    <property type="component" value="Unassembled WGS sequence"/>
</dbReference>
<name>A0A218WYQ6_PUNGR</name>
<gene>
    <name evidence="1" type="ORF">CDL15_Pgr017049</name>
</gene>
<dbReference type="AlphaFoldDB" id="A0A218WYQ6"/>
<accession>A0A218WYQ6</accession>
<comment type="caution">
    <text evidence="1">The sequence shown here is derived from an EMBL/GenBank/DDBJ whole genome shotgun (WGS) entry which is preliminary data.</text>
</comment>
<evidence type="ECO:0000313" key="2">
    <source>
        <dbReference type="Proteomes" id="UP000197138"/>
    </source>
</evidence>
<organism evidence="1 2">
    <name type="scientific">Punica granatum</name>
    <name type="common">Pomegranate</name>
    <dbReference type="NCBI Taxonomy" id="22663"/>
    <lineage>
        <taxon>Eukaryota</taxon>
        <taxon>Viridiplantae</taxon>
        <taxon>Streptophyta</taxon>
        <taxon>Embryophyta</taxon>
        <taxon>Tracheophyta</taxon>
        <taxon>Spermatophyta</taxon>
        <taxon>Magnoliopsida</taxon>
        <taxon>eudicotyledons</taxon>
        <taxon>Gunneridae</taxon>
        <taxon>Pentapetalae</taxon>
        <taxon>rosids</taxon>
        <taxon>malvids</taxon>
        <taxon>Myrtales</taxon>
        <taxon>Lythraceae</taxon>
        <taxon>Punica</taxon>
    </lineage>
</organism>